<reference evidence="2 3" key="1">
    <citation type="journal article" date="2019" name="Int. J. Syst. Evol. Microbiol.">
        <title>The Global Catalogue of Microorganisms (GCM) 10K type strain sequencing project: providing services to taxonomists for standard genome sequencing and annotation.</title>
        <authorList>
            <consortium name="The Broad Institute Genomics Platform"/>
            <consortium name="The Broad Institute Genome Sequencing Center for Infectious Disease"/>
            <person name="Wu L."/>
            <person name="Ma J."/>
        </authorList>
    </citation>
    <scope>NUCLEOTIDE SEQUENCE [LARGE SCALE GENOMIC DNA]</scope>
    <source>
        <strain evidence="2 3">DT85</strain>
    </source>
</reference>
<evidence type="ECO:0000313" key="2">
    <source>
        <dbReference type="EMBL" id="MFC7234833.1"/>
    </source>
</evidence>
<dbReference type="GeneID" id="79266504"/>
<dbReference type="EMBL" id="JBHTAP010000001">
    <property type="protein sequence ID" value="MFC7234833.1"/>
    <property type="molecule type" value="Genomic_DNA"/>
</dbReference>
<evidence type="ECO:0000313" key="3">
    <source>
        <dbReference type="Proteomes" id="UP001596398"/>
    </source>
</evidence>
<proteinExistence type="predicted"/>
<dbReference type="Proteomes" id="UP001596398">
    <property type="component" value="Unassembled WGS sequence"/>
</dbReference>
<comment type="caution">
    <text evidence="2">The sequence shown here is derived from an EMBL/GenBank/DDBJ whole genome shotgun (WGS) entry which is preliminary data.</text>
</comment>
<keyword evidence="3" id="KW-1185">Reference proteome</keyword>
<feature type="compositionally biased region" description="Low complexity" evidence="1">
    <location>
        <begin position="1"/>
        <end position="12"/>
    </location>
</feature>
<feature type="region of interest" description="Disordered" evidence="1">
    <location>
        <begin position="1"/>
        <end position="36"/>
    </location>
</feature>
<dbReference type="RefSeq" id="WP_276235855.1">
    <property type="nucleotide sequence ID" value="NZ_CP119802.1"/>
</dbReference>
<organism evidence="2 3">
    <name type="scientific">Halosegnis marinus</name>
    <dbReference type="NCBI Taxonomy" id="3034023"/>
    <lineage>
        <taxon>Archaea</taxon>
        <taxon>Methanobacteriati</taxon>
        <taxon>Methanobacteriota</taxon>
        <taxon>Stenosarchaea group</taxon>
        <taxon>Halobacteria</taxon>
        <taxon>Halobacteriales</taxon>
        <taxon>Natronomonadaceae</taxon>
        <taxon>Halosegnis</taxon>
    </lineage>
</organism>
<accession>A0ABD5ZN22</accession>
<sequence>MSTTTTTRPRPGQRTETRPDPTRWEDEREVTTANAPRTFDYRCERRMPNTADGENESVPR</sequence>
<evidence type="ECO:0000256" key="1">
    <source>
        <dbReference type="SAM" id="MobiDB-lite"/>
    </source>
</evidence>
<name>A0ABD5ZN22_9EURY</name>
<gene>
    <name evidence="2" type="ORF">ACFQJ4_05805</name>
</gene>
<dbReference type="AlphaFoldDB" id="A0ABD5ZN22"/>
<feature type="compositionally biased region" description="Basic and acidic residues" evidence="1">
    <location>
        <begin position="13"/>
        <end position="30"/>
    </location>
</feature>
<protein>
    <submittedName>
        <fullName evidence="2">Uncharacterized protein</fullName>
    </submittedName>
</protein>